<protein>
    <submittedName>
        <fullName evidence="1">Uncharacterized protein</fullName>
    </submittedName>
</protein>
<gene>
    <name evidence="1" type="ORF">C7S16_6276</name>
</gene>
<name>A0AAW9CSH0_BURTH</name>
<comment type="caution">
    <text evidence="1">The sequence shown here is derived from an EMBL/GenBank/DDBJ whole genome shotgun (WGS) entry which is preliminary data.</text>
</comment>
<dbReference type="AlphaFoldDB" id="A0AAW9CSH0"/>
<accession>A0AAW9CSH0</accession>
<evidence type="ECO:0000313" key="2">
    <source>
        <dbReference type="Proteomes" id="UP001272137"/>
    </source>
</evidence>
<dbReference type="EMBL" id="QXCT01000001">
    <property type="protein sequence ID" value="MDW9250749.1"/>
    <property type="molecule type" value="Genomic_DNA"/>
</dbReference>
<reference evidence="1" key="1">
    <citation type="submission" date="2018-08" db="EMBL/GenBank/DDBJ databases">
        <title>Identification of Burkholderia cepacia strains that express a Burkholderia pseudomallei-like capsular polysaccharide.</title>
        <authorList>
            <person name="Burtnick M.N."/>
            <person name="Vongsouvath M."/>
            <person name="Newton P."/>
            <person name="Wuthiekanun V."/>
            <person name="Limmathurotsakul D."/>
            <person name="Brett P.J."/>
            <person name="Chantratita N."/>
            <person name="Dance D.A."/>
        </authorList>
    </citation>
    <scope>NUCLEOTIDE SEQUENCE</scope>
    <source>
        <strain evidence="1">SBXCC001</strain>
    </source>
</reference>
<evidence type="ECO:0000313" key="1">
    <source>
        <dbReference type="EMBL" id="MDW9250749.1"/>
    </source>
</evidence>
<dbReference type="Proteomes" id="UP001272137">
    <property type="component" value="Unassembled WGS sequence"/>
</dbReference>
<proteinExistence type="predicted"/>
<sequence length="38" mass="3868">MGMSFYPAGGKSGECCGARRAGPIASIPARRAARASRV</sequence>
<organism evidence="1 2">
    <name type="scientific">Burkholderia thailandensis</name>
    <dbReference type="NCBI Taxonomy" id="57975"/>
    <lineage>
        <taxon>Bacteria</taxon>
        <taxon>Pseudomonadati</taxon>
        <taxon>Pseudomonadota</taxon>
        <taxon>Betaproteobacteria</taxon>
        <taxon>Burkholderiales</taxon>
        <taxon>Burkholderiaceae</taxon>
        <taxon>Burkholderia</taxon>
        <taxon>pseudomallei group</taxon>
    </lineage>
</organism>